<feature type="transmembrane region" description="Helical" evidence="7">
    <location>
        <begin position="229"/>
        <end position="252"/>
    </location>
</feature>
<keyword evidence="5 7" id="KW-0472">Membrane</keyword>
<evidence type="ECO:0000256" key="5">
    <source>
        <dbReference type="ARBA" id="ARBA00023136"/>
    </source>
</evidence>
<evidence type="ECO:0000256" key="7">
    <source>
        <dbReference type="SAM" id="Phobius"/>
    </source>
</evidence>
<protein>
    <submittedName>
        <fullName evidence="9">Threonine/serine exporter family protein</fullName>
    </submittedName>
</protein>
<evidence type="ECO:0000313" key="10">
    <source>
        <dbReference type="Proteomes" id="UP001209318"/>
    </source>
</evidence>
<dbReference type="GO" id="GO:0022857">
    <property type="term" value="F:transmembrane transporter activity"/>
    <property type="evidence" value="ECO:0007669"/>
    <property type="project" value="InterPro"/>
</dbReference>
<gene>
    <name evidence="9" type="ORF">OEV98_13010</name>
</gene>
<dbReference type="GO" id="GO:0005886">
    <property type="term" value="C:plasma membrane"/>
    <property type="evidence" value="ECO:0007669"/>
    <property type="project" value="UniProtKB-SubCell"/>
</dbReference>
<sequence length="253" mass="27664">MDKLLERNYEISEVCLLAGKIILENGAETYRVEDTMVRIASAFGVESADSYVTPTAIIFTIEGDYPTKTKMKRIVKRTTDLNKVAIVNHISREISAGNLTIEQAYEQLSVAEKTNFTYPFWLQVLAAAISSACFVIMFNGGWIDFLPAFFAGGVGYFFFLFIDRHVHVRFFSEFSASLIIGICAVLVVHYGFGRAVDKIIIGSVMPLVPGLVITNAIRDLMAGHLVSGLTKGSEAVLTAFAIGSGIAVILAIF</sequence>
<evidence type="ECO:0000256" key="2">
    <source>
        <dbReference type="ARBA" id="ARBA00022475"/>
    </source>
</evidence>
<dbReference type="PANTHER" id="PTHR34390:SF2">
    <property type="entry name" value="SUCCINATE TRANSPORTER SUBUNIT YJJP-RELATED"/>
    <property type="match status" value="1"/>
</dbReference>
<evidence type="ECO:0000256" key="1">
    <source>
        <dbReference type="ARBA" id="ARBA00004651"/>
    </source>
</evidence>
<organism evidence="9 10">
    <name type="scientific">Perspicuibacillus lycopersici</name>
    <dbReference type="NCBI Taxonomy" id="1325689"/>
    <lineage>
        <taxon>Bacteria</taxon>
        <taxon>Bacillati</taxon>
        <taxon>Bacillota</taxon>
        <taxon>Bacilli</taxon>
        <taxon>Bacillales</taxon>
        <taxon>Bacillaceae</taxon>
        <taxon>Perspicuibacillus</taxon>
    </lineage>
</organism>
<comment type="similarity">
    <text evidence="6">Belongs to the ThrE exporter (TC 2.A.79) family.</text>
</comment>
<comment type="subcellular location">
    <subcellularLocation>
        <location evidence="1">Cell membrane</location>
        <topology evidence="1">Multi-pass membrane protein</topology>
    </subcellularLocation>
</comment>
<evidence type="ECO:0000256" key="3">
    <source>
        <dbReference type="ARBA" id="ARBA00022692"/>
    </source>
</evidence>
<dbReference type="InterPro" id="IPR010619">
    <property type="entry name" value="ThrE-like_N"/>
</dbReference>
<dbReference type="PANTHER" id="PTHR34390">
    <property type="entry name" value="UPF0442 PROTEIN YJJB-RELATED"/>
    <property type="match status" value="1"/>
</dbReference>
<feature type="domain" description="Threonine/serine exporter-like N-terminal" evidence="8">
    <location>
        <begin position="14"/>
        <end position="252"/>
    </location>
</feature>
<keyword evidence="3 7" id="KW-0812">Transmembrane</keyword>
<accession>A0AAE3LTS9</accession>
<keyword evidence="2" id="KW-1003">Cell membrane</keyword>
<evidence type="ECO:0000313" key="9">
    <source>
        <dbReference type="EMBL" id="MCU9614458.1"/>
    </source>
</evidence>
<feature type="transmembrane region" description="Helical" evidence="7">
    <location>
        <begin position="145"/>
        <end position="162"/>
    </location>
</feature>
<dbReference type="EMBL" id="JAOUSF010000004">
    <property type="protein sequence ID" value="MCU9614458.1"/>
    <property type="molecule type" value="Genomic_DNA"/>
</dbReference>
<dbReference type="AlphaFoldDB" id="A0AAE3LTS9"/>
<keyword evidence="4 7" id="KW-1133">Transmembrane helix</keyword>
<dbReference type="InterPro" id="IPR050539">
    <property type="entry name" value="ThrE_Dicarb/AminoAcid_Exp"/>
</dbReference>
<feature type="transmembrane region" description="Helical" evidence="7">
    <location>
        <begin position="174"/>
        <end position="193"/>
    </location>
</feature>
<evidence type="ECO:0000256" key="6">
    <source>
        <dbReference type="ARBA" id="ARBA00034125"/>
    </source>
</evidence>
<dbReference type="Pfam" id="PF06738">
    <property type="entry name" value="ThrE"/>
    <property type="match status" value="1"/>
</dbReference>
<name>A0AAE3LTS9_9BACI</name>
<keyword evidence="10" id="KW-1185">Reference proteome</keyword>
<comment type="caution">
    <text evidence="9">The sequence shown here is derived from an EMBL/GenBank/DDBJ whole genome shotgun (WGS) entry which is preliminary data.</text>
</comment>
<evidence type="ECO:0000256" key="4">
    <source>
        <dbReference type="ARBA" id="ARBA00022989"/>
    </source>
</evidence>
<evidence type="ECO:0000259" key="8">
    <source>
        <dbReference type="Pfam" id="PF06738"/>
    </source>
</evidence>
<dbReference type="RefSeq" id="WP_263073737.1">
    <property type="nucleotide sequence ID" value="NZ_JAOUSF010000004.1"/>
</dbReference>
<proteinExistence type="inferred from homology"/>
<dbReference type="GO" id="GO:0015744">
    <property type="term" value="P:succinate transport"/>
    <property type="evidence" value="ECO:0007669"/>
    <property type="project" value="TreeGrafter"/>
</dbReference>
<dbReference type="Proteomes" id="UP001209318">
    <property type="component" value="Unassembled WGS sequence"/>
</dbReference>
<reference evidence="9" key="1">
    <citation type="submission" date="2022-10" db="EMBL/GenBank/DDBJ databases">
        <title>Description of Fervidibacillus gen. nov. in the family Fervidibacillaceae fam. nov. with two species, Fervidibacillus albus sp. nov., and Fervidibacillus halotolerans sp. nov., isolated from tidal flat sediments.</title>
        <authorList>
            <person name="Kwon K.K."/>
            <person name="Yang S.-H."/>
        </authorList>
    </citation>
    <scope>NUCLEOTIDE SEQUENCE</scope>
    <source>
        <strain evidence="9">JCM 19140</strain>
    </source>
</reference>
<feature type="transmembrane region" description="Helical" evidence="7">
    <location>
        <begin position="199"/>
        <end position="217"/>
    </location>
</feature>